<dbReference type="SUPFAM" id="SSF117130">
    <property type="entry name" value="CsrA-like"/>
    <property type="match status" value="1"/>
</dbReference>
<dbReference type="HAMAP" id="MF_00167">
    <property type="entry name" value="CsrA"/>
    <property type="match status" value="1"/>
</dbReference>
<dbReference type="InterPro" id="IPR003751">
    <property type="entry name" value="CsrA"/>
</dbReference>
<accession>A0A644YHW3</accession>
<organism evidence="4">
    <name type="scientific">bioreactor metagenome</name>
    <dbReference type="NCBI Taxonomy" id="1076179"/>
    <lineage>
        <taxon>unclassified sequences</taxon>
        <taxon>metagenomes</taxon>
        <taxon>ecological metagenomes</taxon>
    </lineage>
</organism>
<reference evidence="4" key="1">
    <citation type="submission" date="2019-08" db="EMBL/GenBank/DDBJ databases">
        <authorList>
            <person name="Kucharzyk K."/>
            <person name="Murdoch R.W."/>
            <person name="Higgins S."/>
            <person name="Loffler F."/>
        </authorList>
    </citation>
    <scope>NUCLEOTIDE SEQUENCE</scope>
</reference>
<proteinExistence type="inferred from homology"/>
<keyword evidence="3" id="KW-0694">RNA-binding</keyword>
<dbReference type="GO" id="GO:0045947">
    <property type="term" value="P:negative regulation of translational initiation"/>
    <property type="evidence" value="ECO:0007669"/>
    <property type="project" value="TreeGrafter"/>
</dbReference>
<dbReference type="Gene3D" id="2.60.40.4380">
    <property type="entry name" value="Translational regulator CsrA"/>
    <property type="match status" value="1"/>
</dbReference>
<evidence type="ECO:0000256" key="2">
    <source>
        <dbReference type="ARBA" id="ARBA00022845"/>
    </source>
</evidence>
<dbReference type="InterPro" id="IPR036107">
    <property type="entry name" value="CsrA_sf"/>
</dbReference>
<dbReference type="GO" id="GO:0048027">
    <property type="term" value="F:mRNA 5'-UTR binding"/>
    <property type="evidence" value="ECO:0007669"/>
    <property type="project" value="TreeGrafter"/>
</dbReference>
<dbReference type="GO" id="GO:0006109">
    <property type="term" value="P:regulation of carbohydrate metabolic process"/>
    <property type="evidence" value="ECO:0007669"/>
    <property type="project" value="InterPro"/>
</dbReference>
<evidence type="ECO:0000313" key="4">
    <source>
        <dbReference type="EMBL" id="MPM27919.1"/>
    </source>
</evidence>
<protein>
    <submittedName>
        <fullName evidence="4">Translational regulator CsrA</fullName>
    </submittedName>
</protein>
<dbReference type="GO" id="GO:0005829">
    <property type="term" value="C:cytosol"/>
    <property type="evidence" value="ECO:0007669"/>
    <property type="project" value="TreeGrafter"/>
</dbReference>
<comment type="caution">
    <text evidence="4">The sequence shown here is derived from an EMBL/GenBank/DDBJ whole genome shotgun (WGS) entry which is preliminary data.</text>
</comment>
<sequence>MLVISRKAGESFIIGDNIEVTVFETSGDKVKLGISAPRDIKVIRSELRETETINREAACSNVDTGALRRAIFEKKP</sequence>
<dbReference type="PANTHER" id="PTHR34984:SF1">
    <property type="entry name" value="CARBON STORAGE REGULATOR"/>
    <property type="match status" value="1"/>
</dbReference>
<keyword evidence="1" id="KW-0963">Cytoplasm</keyword>
<dbReference type="AlphaFoldDB" id="A0A644YHW3"/>
<gene>
    <name evidence="4" type="primary">csrA_10</name>
    <name evidence="4" type="ORF">SDC9_74435</name>
</gene>
<dbReference type="EMBL" id="VSSQ01005118">
    <property type="protein sequence ID" value="MPM27919.1"/>
    <property type="molecule type" value="Genomic_DNA"/>
</dbReference>
<name>A0A644YHW3_9ZZZZ</name>
<dbReference type="GO" id="GO:0006402">
    <property type="term" value="P:mRNA catabolic process"/>
    <property type="evidence" value="ECO:0007669"/>
    <property type="project" value="InterPro"/>
</dbReference>
<evidence type="ECO:0000256" key="3">
    <source>
        <dbReference type="ARBA" id="ARBA00022884"/>
    </source>
</evidence>
<dbReference type="PANTHER" id="PTHR34984">
    <property type="entry name" value="CARBON STORAGE REGULATOR"/>
    <property type="match status" value="1"/>
</dbReference>
<evidence type="ECO:0000256" key="1">
    <source>
        <dbReference type="ARBA" id="ARBA00022490"/>
    </source>
</evidence>
<keyword evidence="2" id="KW-0810">Translation regulation</keyword>
<dbReference type="Pfam" id="PF02599">
    <property type="entry name" value="CsrA"/>
    <property type="match status" value="1"/>
</dbReference>